<keyword evidence="3" id="KW-0813">Transport</keyword>
<dbReference type="PANTHER" id="PTHR32196">
    <property type="entry name" value="ABC TRANSPORTER PERMEASE PROTEIN YPHD-RELATED-RELATED"/>
    <property type="match status" value="1"/>
</dbReference>
<evidence type="ECO:0000256" key="5">
    <source>
        <dbReference type="ARBA" id="ARBA00022519"/>
    </source>
</evidence>
<dbReference type="EMBL" id="FMXQ01000005">
    <property type="protein sequence ID" value="SDB35892.1"/>
    <property type="molecule type" value="Genomic_DNA"/>
</dbReference>
<feature type="transmembrane region" description="Helical" evidence="11">
    <location>
        <begin position="282"/>
        <end position="302"/>
    </location>
</feature>
<dbReference type="GO" id="GO:0005886">
    <property type="term" value="C:plasma membrane"/>
    <property type="evidence" value="ECO:0007669"/>
    <property type="project" value="UniProtKB-SubCell"/>
</dbReference>
<evidence type="ECO:0000313" key="13">
    <source>
        <dbReference type="Proteomes" id="UP000199071"/>
    </source>
</evidence>
<feature type="transmembrane region" description="Helical" evidence="11">
    <location>
        <begin position="28"/>
        <end position="49"/>
    </location>
</feature>
<keyword evidence="13" id="KW-1185">Reference proteome</keyword>
<dbReference type="RefSeq" id="WP_175478427.1">
    <property type="nucleotide sequence ID" value="NZ_FMXQ01000005.1"/>
</dbReference>
<keyword evidence="4" id="KW-1003">Cell membrane</keyword>
<dbReference type="PANTHER" id="PTHR32196:SF71">
    <property type="entry name" value="AUTOINDUCER 2 IMPORT SYSTEM PERMEASE PROTEIN LSRD"/>
    <property type="match status" value="1"/>
</dbReference>
<feature type="transmembrane region" description="Helical" evidence="11">
    <location>
        <begin position="98"/>
        <end position="119"/>
    </location>
</feature>
<evidence type="ECO:0000256" key="9">
    <source>
        <dbReference type="ARBA" id="ARBA00025439"/>
    </source>
</evidence>
<evidence type="ECO:0000256" key="7">
    <source>
        <dbReference type="ARBA" id="ARBA00022989"/>
    </source>
</evidence>
<proteinExistence type="predicted"/>
<evidence type="ECO:0000256" key="4">
    <source>
        <dbReference type="ARBA" id="ARBA00022475"/>
    </source>
</evidence>
<feature type="transmembrane region" description="Helical" evidence="11">
    <location>
        <begin position="252"/>
        <end position="275"/>
    </location>
</feature>
<reference evidence="12 13" key="1">
    <citation type="submission" date="2016-10" db="EMBL/GenBank/DDBJ databases">
        <authorList>
            <person name="de Groot N.N."/>
        </authorList>
    </citation>
    <scope>NUCLEOTIDE SEQUENCE [LARGE SCALE GENOMIC DNA]</scope>
    <source>
        <strain evidence="12 13">ATCC 35022</strain>
    </source>
</reference>
<evidence type="ECO:0000313" key="12">
    <source>
        <dbReference type="EMBL" id="SDB35892.1"/>
    </source>
</evidence>
<comment type="subcellular location">
    <subcellularLocation>
        <location evidence="1">Cell membrane</location>
        <topology evidence="1">Multi-pass membrane protein</topology>
    </subcellularLocation>
</comment>
<keyword evidence="5" id="KW-0997">Cell inner membrane</keyword>
<evidence type="ECO:0000256" key="1">
    <source>
        <dbReference type="ARBA" id="ARBA00004651"/>
    </source>
</evidence>
<comment type="function">
    <text evidence="9">Part of the ABC transporter complex LsrABCD involved in autoinducer 2 (AI-2) import. Probably responsible for the translocation of the substrate across the membrane.</text>
</comment>
<dbReference type="Pfam" id="PF02653">
    <property type="entry name" value="BPD_transp_2"/>
    <property type="match status" value="1"/>
</dbReference>
<dbReference type="InterPro" id="IPR001851">
    <property type="entry name" value="ABC_transp_permease"/>
</dbReference>
<dbReference type="STRING" id="665467.SAMN02982931_02699"/>
<evidence type="ECO:0000256" key="6">
    <source>
        <dbReference type="ARBA" id="ARBA00022692"/>
    </source>
</evidence>
<comment type="subunit">
    <text evidence="2">The complex is composed of two ATP-binding proteins (LsrA), two transmembrane proteins (LsrC and LsrD) and a solute-binding protein (LsrB).</text>
</comment>
<feature type="transmembrane region" description="Helical" evidence="11">
    <location>
        <begin position="175"/>
        <end position="196"/>
    </location>
</feature>
<dbReference type="GO" id="GO:0022857">
    <property type="term" value="F:transmembrane transporter activity"/>
    <property type="evidence" value="ECO:0007669"/>
    <property type="project" value="InterPro"/>
</dbReference>
<evidence type="ECO:0000256" key="8">
    <source>
        <dbReference type="ARBA" id="ARBA00023136"/>
    </source>
</evidence>
<keyword evidence="6 11" id="KW-0812">Transmembrane</keyword>
<dbReference type="AlphaFoldDB" id="A0A1G6CST0"/>
<evidence type="ECO:0000256" key="2">
    <source>
        <dbReference type="ARBA" id="ARBA00011262"/>
    </source>
</evidence>
<organism evidence="12 13">
    <name type="scientific">Bauldia litoralis</name>
    <dbReference type="NCBI Taxonomy" id="665467"/>
    <lineage>
        <taxon>Bacteria</taxon>
        <taxon>Pseudomonadati</taxon>
        <taxon>Pseudomonadota</taxon>
        <taxon>Alphaproteobacteria</taxon>
        <taxon>Hyphomicrobiales</taxon>
        <taxon>Kaistiaceae</taxon>
        <taxon>Bauldia</taxon>
    </lineage>
</organism>
<feature type="transmembrane region" description="Helical" evidence="11">
    <location>
        <begin position="61"/>
        <end position="78"/>
    </location>
</feature>
<feature type="transmembrane region" description="Helical" evidence="11">
    <location>
        <begin position="126"/>
        <end position="145"/>
    </location>
</feature>
<evidence type="ECO:0000256" key="10">
    <source>
        <dbReference type="ARBA" id="ARBA00039381"/>
    </source>
</evidence>
<dbReference type="Proteomes" id="UP000199071">
    <property type="component" value="Unassembled WGS sequence"/>
</dbReference>
<protein>
    <recommendedName>
        <fullName evidence="10">Autoinducer 2 import system permease protein LsrD</fullName>
    </recommendedName>
</protein>
<accession>A0A1G6CST0</accession>
<sequence length="332" mass="34963">MPPSSSLAARSGGHVTDTFAMLGRRQEIALVLSIFALIAFFSFTSEYFFTVRNLTNVLGQGSLVMIAGIGVAIVFISGEVDISVGSLQAAVAIPLIEVMNATGSLWLGLAAALLLGLIVGGINGYLSAYVGINSLIVTLGMLFILRGGVYLYTGKTAIPDDIYLESFFIIGNERFLGVVPWPAIIALVLLLIFMYVMSYRPFGRKVYAVGGNAEVARLAGFPVKRVKFICFVISGVMATISGILLASRLGSAVHLAGIGFEFQVVAAVVLGGVSLSGGIGSLLGMALGVLILAFMSNGLGMLDLPTEWQLVITGIIIIIAVAFDEMKRRRAG</sequence>
<name>A0A1G6CST0_9HYPH</name>
<dbReference type="CDD" id="cd06579">
    <property type="entry name" value="TM_PBP1_transp_AraH_like"/>
    <property type="match status" value="1"/>
</dbReference>
<feature type="transmembrane region" description="Helical" evidence="11">
    <location>
        <begin position="308"/>
        <end position="326"/>
    </location>
</feature>
<keyword evidence="8 11" id="KW-0472">Membrane</keyword>
<evidence type="ECO:0000256" key="11">
    <source>
        <dbReference type="SAM" id="Phobius"/>
    </source>
</evidence>
<gene>
    <name evidence="12" type="ORF">SAMN02982931_02699</name>
</gene>
<evidence type="ECO:0000256" key="3">
    <source>
        <dbReference type="ARBA" id="ARBA00022448"/>
    </source>
</evidence>
<keyword evidence="7 11" id="KW-1133">Transmembrane helix</keyword>
<feature type="transmembrane region" description="Helical" evidence="11">
    <location>
        <begin position="226"/>
        <end position="246"/>
    </location>
</feature>